<reference evidence="1" key="1">
    <citation type="submission" date="2020-11" db="EMBL/GenBank/DDBJ databases">
        <title>Multidrug resistant novel bacterium Savagea serpentis sp. nov., isolated from the scats of a vine snake (Ahaetulla nasuta).</title>
        <authorList>
            <person name="Venkata Ramana V."/>
            <person name="Vikas Patil S."/>
            <person name="Yogita Lugani V."/>
        </authorList>
    </citation>
    <scope>NUCLEOTIDE SEQUENCE</scope>
    <source>
        <strain evidence="1">SN6</strain>
    </source>
</reference>
<dbReference type="AlphaFoldDB" id="A0A8J7G8L1"/>
<dbReference type="RefSeq" id="WP_194563657.1">
    <property type="nucleotide sequence ID" value="NZ_JADKPV010000009.1"/>
</dbReference>
<gene>
    <name evidence="1" type="ORF">IRY55_12450</name>
</gene>
<sequence length="122" mass="14275">MQIQFHPTWERQLSKSDLDIWKQTYETSTSKTNERFSPILPVRKKDGGIAVHTFIQNASDHILRIEAPKMNYETNNTLIATAQFPYTLEIPANSVMPWTFVFSKTMLRNDEHLHGQLHWTNC</sequence>
<proteinExistence type="predicted"/>
<protein>
    <submittedName>
        <fullName evidence="1">SLAP domain-containing protein</fullName>
    </submittedName>
</protein>
<dbReference type="InterPro" id="IPR030910">
    <property type="entry name" value="SLAP_dom"/>
</dbReference>
<accession>A0A8J7G8L1</accession>
<dbReference type="NCBIfam" id="TIGR04398">
    <property type="entry name" value="SLAP_DUP"/>
    <property type="match status" value="1"/>
</dbReference>
<keyword evidence="2" id="KW-1185">Reference proteome</keyword>
<comment type="caution">
    <text evidence="1">The sequence shown here is derived from an EMBL/GenBank/DDBJ whole genome shotgun (WGS) entry which is preliminary data.</text>
</comment>
<dbReference type="EMBL" id="JADKPV010000009">
    <property type="protein sequence ID" value="MBF4502171.1"/>
    <property type="molecule type" value="Genomic_DNA"/>
</dbReference>
<dbReference type="Proteomes" id="UP000622653">
    <property type="component" value="Unassembled WGS sequence"/>
</dbReference>
<evidence type="ECO:0000313" key="2">
    <source>
        <dbReference type="Proteomes" id="UP000622653"/>
    </source>
</evidence>
<evidence type="ECO:0000313" key="1">
    <source>
        <dbReference type="EMBL" id="MBF4502171.1"/>
    </source>
</evidence>
<organism evidence="1 2">
    <name type="scientific">Savagea serpentis</name>
    <dbReference type="NCBI Taxonomy" id="2785297"/>
    <lineage>
        <taxon>Bacteria</taxon>
        <taxon>Bacillati</taxon>
        <taxon>Bacillota</taxon>
        <taxon>Bacilli</taxon>
        <taxon>Bacillales</taxon>
        <taxon>Caryophanaceae</taxon>
        <taxon>Savagea</taxon>
    </lineage>
</organism>
<name>A0A8J7G8L1_9BACL</name>